<evidence type="ECO:0000256" key="2">
    <source>
        <dbReference type="SAM" id="Phobius"/>
    </source>
</evidence>
<sequence length="312" mass="34868">MRRFFLLTLLFSGVLLATTENESMDANDTSELIEAIHAPKPAEHRKACNEEGTVVLDYGTLAGIVMASFLIGMLFSFAGALPFFSDIVCRTALGNVLRALLTRLNKQRNKRLEAEKQLETFKDQIKSIAENGKGTSRIALAQILCLLQTKPKVSIFSERVAACSFFVVCAGTLLVACNAFDDSNTSKNPVYNLFYASGSLGFPSFAAGIYAIYSRKSARARRPVLIILFIIMAFCFVSTILTDQQKWEIEKLDSVRRWFTNSLRHLNSLLPTRFKQTRKEFNFIIAQAKLLVFGILMTISPDGMQATKMQNE</sequence>
<evidence type="ECO:0000313" key="4">
    <source>
        <dbReference type="EMBL" id="EGT56331.1"/>
    </source>
</evidence>
<reference evidence="5" key="1">
    <citation type="submission" date="2011-07" db="EMBL/GenBank/DDBJ databases">
        <authorList>
            <consortium name="Caenorhabditis brenneri Sequencing and Analysis Consortium"/>
            <person name="Wilson R.K."/>
        </authorList>
    </citation>
    <scope>NUCLEOTIDE SEQUENCE [LARGE SCALE GENOMIC DNA]</scope>
    <source>
        <strain evidence="5">PB2801</strain>
    </source>
</reference>
<feature type="transmembrane region" description="Helical" evidence="2">
    <location>
        <begin position="193"/>
        <end position="212"/>
    </location>
</feature>
<feature type="transmembrane region" description="Helical" evidence="2">
    <location>
        <begin position="160"/>
        <end position="181"/>
    </location>
</feature>
<keyword evidence="2" id="KW-1133">Transmembrane helix</keyword>
<proteinExistence type="predicted"/>
<evidence type="ECO:0000313" key="5">
    <source>
        <dbReference type="Proteomes" id="UP000008068"/>
    </source>
</evidence>
<feature type="transmembrane region" description="Helical" evidence="2">
    <location>
        <begin position="224"/>
        <end position="242"/>
    </location>
</feature>
<organism evidence="5">
    <name type="scientific">Caenorhabditis brenneri</name>
    <name type="common">Nematode worm</name>
    <dbReference type="NCBI Taxonomy" id="135651"/>
    <lineage>
        <taxon>Eukaryota</taxon>
        <taxon>Metazoa</taxon>
        <taxon>Ecdysozoa</taxon>
        <taxon>Nematoda</taxon>
        <taxon>Chromadorea</taxon>
        <taxon>Rhabditida</taxon>
        <taxon>Rhabditina</taxon>
        <taxon>Rhabditomorpha</taxon>
        <taxon>Rhabditoidea</taxon>
        <taxon>Rhabditidae</taxon>
        <taxon>Peloderinae</taxon>
        <taxon>Caenorhabditis</taxon>
    </lineage>
</organism>
<protein>
    <submittedName>
        <fullName evidence="4">Uncharacterized protein</fullName>
    </submittedName>
</protein>
<evidence type="ECO:0000256" key="1">
    <source>
        <dbReference type="SAM" id="Coils"/>
    </source>
</evidence>
<feature type="transmembrane region" description="Helical" evidence="2">
    <location>
        <begin position="281"/>
        <end position="299"/>
    </location>
</feature>
<dbReference type="InParanoid" id="G0NAP6"/>
<feature type="transmembrane region" description="Helical" evidence="2">
    <location>
        <begin position="61"/>
        <end position="84"/>
    </location>
</feature>
<keyword evidence="2" id="KW-0472">Membrane</keyword>
<dbReference type="Proteomes" id="UP000008068">
    <property type="component" value="Unassembled WGS sequence"/>
</dbReference>
<evidence type="ECO:0000256" key="3">
    <source>
        <dbReference type="SAM" id="SignalP"/>
    </source>
</evidence>
<feature type="coiled-coil region" evidence="1">
    <location>
        <begin position="97"/>
        <end position="131"/>
    </location>
</feature>
<keyword evidence="2" id="KW-0812">Transmembrane</keyword>
<feature type="chain" id="PRO_5003405476" evidence="3">
    <location>
        <begin position="20"/>
        <end position="312"/>
    </location>
</feature>
<accession>G0NAP6</accession>
<name>G0NAP6_CAEBE</name>
<dbReference type="AlphaFoldDB" id="G0NAP6"/>
<dbReference type="EMBL" id="GL379855">
    <property type="protein sequence ID" value="EGT56331.1"/>
    <property type="molecule type" value="Genomic_DNA"/>
</dbReference>
<keyword evidence="1" id="KW-0175">Coiled coil</keyword>
<keyword evidence="5" id="KW-1185">Reference proteome</keyword>
<keyword evidence="3" id="KW-0732">Signal</keyword>
<gene>
    <name evidence="4" type="ORF">CAEBREN_12661</name>
</gene>
<dbReference type="HOGENOM" id="CLU_892063_0_0_1"/>
<feature type="signal peptide" evidence="3">
    <location>
        <begin position="1"/>
        <end position="19"/>
    </location>
</feature>